<name>D5X6I1_THIK1</name>
<evidence type="ECO:0000313" key="1">
    <source>
        <dbReference type="EMBL" id="ADG30108.1"/>
    </source>
</evidence>
<dbReference type="EMBL" id="CP002021">
    <property type="protein sequence ID" value="ADG30108.1"/>
    <property type="molecule type" value="Genomic_DNA"/>
</dbReference>
<dbReference type="KEGG" id="tin:Tint_0711"/>
<protein>
    <submittedName>
        <fullName evidence="1">Uncharacterized protein</fullName>
    </submittedName>
</protein>
<proteinExistence type="predicted"/>
<dbReference type="STRING" id="75379.Tint_0711"/>
<reference evidence="1" key="1">
    <citation type="submission" date="2010-04" db="EMBL/GenBank/DDBJ databases">
        <title>Complete sequence of Thiomonas intermedia K12.</title>
        <authorList>
            <consortium name="US DOE Joint Genome Institute"/>
            <person name="Lucas S."/>
            <person name="Copeland A."/>
            <person name="Lapidus A."/>
            <person name="Cheng J.-F."/>
            <person name="Bruce D."/>
            <person name="Goodwin L."/>
            <person name="Pitluck S."/>
            <person name="Davenport K."/>
            <person name="Detter J.C."/>
            <person name="Han C."/>
            <person name="Tapia R."/>
            <person name="Land M."/>
            <person name="Hauser L."/>
            <person name="Kyrpides N."/>
            <person name="Ovchinnikova G."/>
            <person name="Kerfeld C.A."/>
            <person name="Cannon G.C."/>
            <person name="Heinhorst S."/>
            <person name="Woyke T."/>
        </authorList>
    </citation>
    <scope>NUCLEOTIDE SEQUENCE [LARGE SCALE GENOMIC DNA]</scope>
    <source>
        <strain evidence="1">K12</strain>
    </source>
</reference>
<accession>D5X6I1</accession>
<gene>
    <name evidence="1" type="ordered locus">Tint_0711</name>
</gene>
<dbReference type="AlphaFoldDB" id="D5X6I1"/>
<organism evidence="1">
    <name type="scientific">Thiomonas intermedia (strain K12)</name>
    <name type="common">Thiobacillus intermedius</name>
    <dbReference type="NCBI Taxonomy" id="75379"/>
    <lineage>
        <taxon>Bacteria</taxon>
        <taxon>Pseudomonadati</taxon>
        <taxon>Pseudomonadota</taxon>
        <taxon>Betaproteobacteria</taxon>
        <taxon>Burkholderiales</taxon>
        <taxon>Thiomonas</taxon>
    </lineage>
</organism>
<dbReference type="eggNOG" id="COG3576">
    <property type="taxonomic scope" value="Bacteria"/>
</dbReference>
<dbReference type="HOGENOM" id="CLU_114954_1_0_4"/>
<sequence>MALLHQPITISADHAQFIQSGVSIILASANARRVPSVGRALGCKLSASGDSLELFLIVTKVIPLLDDLRAGQPVAVTFTRPSTHRTLQIKAPLAKLLPARMDDRPVIARYLLDFTADVDAIMGGSQSALLRAALGLPEEVNVRLVLQPTALYEQTPGPLAGQALVA</sequence>